<dbReference type="PROSITE" id="PS51257">
    <property type="entry name" value="PROKAR_LIPOPROTEIN"/>
    <property type="match status" value="1"/>
</dbReference>
<dbReference type="AlphaFoldDB" id="A0A1H4BHF5"/>
<proteinExistence type="predicted"/>
<dbReference type="InterPro" id="IPR019850">
    <property type="entry name" value="GldD-like"/>
</dbReference>
<dbReference type="Proteomes" id="UP000198846">
    <property type="component" value="Unassembled WGS sequence"/>
</dbReference>
<protein>
    <submittedName>
        <fullName evidence="1">Protein involved in gliding motility GldD</fullName>
    </submittedName>
</protein>
<evidence type="ECO:0000313" key="2">
    <source>
        <dbReference type="Proteomes" id="UP000198846"/>
    </source>
</evidence>
<dbReference type="NCBIfam" id="TIGR03512">
    <property type="entry name" value="GldD_lipo"/>
    <property type="match status" value="1"/>
</dbReference>
<organism evidence="1 2">
    <name type="scientific">Bizionia paragorgiae</name>
    <dbReference type="NCBI Taxonomy" id="283786"/>
    <lineage>
        <taxon>Bacteria</taxon>
        <taxon>Pseudomonadati</taxon>
        <taxon>Bacteroidota</taxon>
        <taxon>Flavobacteriia</taxon>
        <taxon>Flavobacteriales</taxon>
        <taxon>Flavobacteriaceae</taxon>
        <taxon>Bizionia</taxon>
    </lineage>
</organism>
<keyword evidence="2" id="KW-1185">Reference proteome</keyword>
<reference evidence="1 2" key="1">
    <citation type="submission" date="2016-10" db="EMBL/GenBank/DDBJ databases">
        <authorList>
            <person name="de Groot N.N."/>
        </authorList>
    </citation>
    <scope>NUCLEOTIDE SEQUENCE [LARGE SCALE GENOMIC DNA]</scope>
    <source>
        <strain evidence="1 2">DSM 23842</strain>
    </source>
</reference>
<name>A0A1H4BHF5_BIZPA</name>
<dbReference type="STRING" id="283786.SAMN04487990_11479"/>
<dbReference type="Pfam" id="PF25593">
    <property type="entry name" value="GldD_lipo"/>
    <property type="match status" value="1"/>
</dbReference>
<dbReference type="RefSeq" id="WP_092135234.1">
    <property type="nucleotide sequence ID" value="NZ_FNQK01000014.1"/>
</dbReference>
<sequence length="202" mass="23087">MNAIKKRSFLKGGVIAMVFISLFACEEEVTPKPSAFLRLDYPEAIYQTEEVDAPFSFDRNQLAENVTIKTLKAPTRSYGVNIDYPKLKGTIYLTYKDVEGNEDYLKNYLIDAQNFTQEHTKKADAIAGEVYENKAKNVYGMYYEVNGDAASQAQFYATDSTSHFLVGSLYFYAKPNFDSIYPAAKYLQKDIKRLMESITWKD</sequence>
<accession>A0A1H4BHF5</accession>
<gene>
    <name evidence="1" type="ORF">SAMN04487990_11479</name>
</gene>
<dbReference type="EMBL" id="FNQK01000014">
    <property type="protein sequence ID" value="SEA47222.1"/>
    <property type="molecule type" value="Genomic_DNA"/>
</dbReference>
<dbReference type="OrthoDB" id="679501at2"/>
<evidence type="ECO:0000313" key="1">
    <source>
        <dbReference type="EMBL" id="SEA47222.1"/>
    </source>
</evidence>